<feature type="transmembrane region" description="Helical" evidence="1">
    <location>
        <begin position="175"/>
        <end position="194"/>
    </location>
</feature>
<name>L0GT12_STUST</name>
<dbReference type="KEGG" id="psh:Psest_4022"/>
<evidence type="ECO:0000313" key="3">
    <source>
        <dbReference type="Proteomes" id="UP000010820"/>
    </source>
</evidence>
<dbReference type="EMBL" id="CP003071">
    <property type="protein sequence ID" value="AGA88495.1"/>
    <property type="molecule type" value="Genomic_DNA"/>
</dbReference>
<dbReference type="RefSeq" id="WP_015278672.1">
    <property type="nucleotide sequence ID" value="NC_019936.1"/>
</dbReference>
<feature type="transmembrane region" description="Helical" evidence="1">
    <location>
        <begin position="87"/>
        <end position="106"/>
    </location>
</feature>
<dbReference type="eggNOG" id="ENOG5031ZMT">
    <property type="taxonomic scope" value="Bacteria"/>
</dbReference>
<gene>
    <name evidence="2" type="ORF">Psest_4022</name>
</gene>
<feature type="transmembrane region" description="Helical" evidence="1">
    <location>
        <begin position="272"/>
        <end position="300"/>
    </location>
</feature>
<proteinExistence type="predicted"/>
<organism evidence="2 3">
    <name type="scientific">Stutzerimonas stutzeri RCH2</name>
    <dbReference type="NCBI Taxonomy" id="644801"/>
    <lineage>
        <taxon>Bacteria</taxon>
        <taxon>Pseudomonadati</taxon>
        <taxon>Pseudomonadota</taxon>
        <taxon>Gammaproteobacteria</taxon>
        <taxon>Pseudomonadales</taxon>
        <taxon>Pseudomonadaceae</taxon>
        <taxon>Stutzerimonas</taxon>
    </lineage>
</organism>
<protein>
    <submittedName>
        <fullName evidence="2">Uncharacterized protein</fullName>
    </submittedName>
</protein>
<feature type="transmembrane region" description="Helical" evidence="1">
    <location>
        <begin position="7"/>
        <end position="27"/>
    </location>
</feature>
<dbReference type="AlphaFoldDB" id="L0GT12"/>
<evidence type="ECO:0000256" key="1">
    <source>
        <dbReference type="SAM" id="Phobius"/>
    </source>
</evidence>
<keyword evidence="1" id="KW-1133">Transmembrane helix</keyword>
<sequence length="495" mass="54198">MSAVRSFLGAVWSYGVSLPLYVMWSVALSSVRAALDFFYPRGYRPCNELADAFVEECANRPAGQSVRLPWVDSSATHSLVMNNTGRLLSYVAIASGWFGVTVKNSGTKYRPKRSYRYYYRRSLTGNWLAEIWSVPKSGFIAAALAIPFVDMARDVMKGRTYANGEFVALPGHEGLMLLMAGLLLVACFLPRAILGRRTHFVAIAPINGGAFGGYGCAQVINWAAAMAGLSYLWLAMGAEWNVGAVVSFITSGFSALVGELMGSMVDPGPQVLLMIPVVVAVGILFGMAWTVIPAAAFWYVSLRFIAARKAKAQLEALPFNSTQTAMYLGSDFEKVAELRAPQVFLGFVVYVGVLLGIVLYPIATGIAGQAWAKQGEIEPARWDDRASTYFNQNVPTMNIRPGQEYHLQVMEGDSKNGRRVCEVRAFMSGREIAFRETRGNGPFHDGFNACDYRGVHIRYSKADGYKVAINSMTMLGVDVLAMAKSLGDTFFTIYL</sequence>
<feature type="transmembrane region" description="Helical" evidence="1">
    <location>
        <begin position="240"/>
        <end position="260"/>
    </location>
</feature>
<reference evidence="2 3" key="1">
    <citation type="submission" date="2011-10" db="EMBL/GenBank/DDBJ databases">
        <title>Complete sequence of chromosome of Pseudomonas stutzeri RCH2.</title>
        <authorList>
            <consortium name="US DOE Joint Genome Institute"/>
            <person name="Lucas S."/>
            <person name="Han J."/>
            <person name="Lapidus A."/>
            <person name="Cheng J.-F."/>
            <person name="Goodwin L."/>
            <person name="Pitluck S."/>
            <person name="Peters L."/>
            <person name="Ovchinnikova G."/>
            <person name="Zeytun A."/>
            <person name="Lu M."/>
            <person name="Detter J.C."/>
            <person name="Han C."/>
            <person name="Tapia R."/>
            <person name="Land M."/>
            <person name="Hauser L."/>
            <person name="Kyrpides N."/>
            <person name="Ivanova N."/>
            <person name="Pagani I."/>
            <person name="Chakraborty R."/>
            <person name="Arkin A."/>
            <person name="Dehal P."/>
            <person name="Wall J."/>
            <person name="Hazen T."/>
            <person name="Woyke T."/>
        </authorList>
    </citation>
    <scope>NUCLEOTIDE SEQUENCE [LARGE SCALE GENOMIC DNA]</scope>
    <source>
        <strain evidence="2 3">RCH2</strain>
    </source>
</reference>
<dbReference type="Proteomes" id="UP000010820">
    <property type="component" value="Chromosome"/>
</dbReference>
<evidence type="ECO:0000313" key="2">
    <source>
        <dbReference type="EMBL" id="AGA88495.1"/>
    </source>
</evidence>
<dbReference type="PATRIC" id="fig|644801.3.peg.3917"/>
<feature type="transmembrane region" description="Helical" evidence="1">
    <location>
        <begin position="127"/>
        <end position="149"/>
    </location>
</feature>
<keyword evidence="1" id="KW-0812">Transmembrane</keyword>
<feature type="transmembrane region" description="Helical" evidence="1">
    <location>
        <begin position="343"/>
        <end position="363"/>
    </location>
</feature>
<dbReference type="STRING" id="644801.Psest_4022"/>
<dbReference type="HOGENOM" id="CLU_042912_0_0_6"/>
<keyword evidence="1" id="KW-0472">Membrane</keyword>
<accession>L0GT12</accession>